<organism evidence="2 3">
    <name type="scientific">Mycobacterium riyadhense</name>
    <dbReference type="NCBI Taxonomy" id="486698"/>
    <lineage>
        <taxon>Bacteria</taxon>
        <taxon>Bacillati</taxon>
        <taxon>Actinomycetota</taxon>
        <taxon>Actinomycetes</taxon>
        <taxon>Mycobacteriales</taxon>
        <taxon>Mycobacteriaceae</taxon>
        <taxon>Mycobacterium</taxon>
    </lineage>
</organism>
<proteinExistence type="predicted"/>
<dbReference type="AlphaFoldDB" id="A0A1X2DGF3"/>
<gene>
    <name evidence="2" type="ORF">AWC22_09610</name>
</gene>
<name>A0A1X2DGF3_9MYCO</name>
<dbReference type="EMBL" id="LQPQ01000009">
    <property type="protein sequence ID" value="ORW87206.1"/>
    <property type="molecule type" value="Genomic_DNA"/>
</dbReference>
<dbReference type="Proteomes" id="UP000193087">
    <property type="component" value="Unassembled WGS sequence"/>
</dbReference>
<comment type="caution">
    <text evidence="2">The sequence shown here is derived from an EMBL/GenBank/DDBJ whole genome shotgun (WGS) entry which is preliminary data.</text>
</comment>
<protein>
    <submittedName>
        <fullName evidence="2">Uncharacterized protein</fullName>
    </submittedName>
</protein>
<accession>A0A1X2DGF3</accession>
<keyword evidence="3" id="KW-1185">Reference proteome</keyword>
<evidence type="ECO:0000313" key="2">
    <source>
        <dbReference type="EMBL" id="ORW87206.1"/>
    </source>
</evidence>
<evidence type="ECO:0000256" key="1">
    <source>
        <dbReference type="SAM" id="MobiDB-lite"/>
    </source>
</evidence>
<feature type="region of interest" description="Disordered" evidence="1">
    <location>
        <begin position="103"/>
        <end position="124"/>
    </location>
</feature>
<dbReference type="STRING" id="486698.AWC22_09610"/>
<reference evidence="2 3" key="1">
    <citation type="submission" date="2016-01" db="EMBL/GenBank/DDBJ databases">
        <title>The new phylogeny of the genus Mycobacterium.</title>
        <authorList>
            <person name="Tarcisio F."/>
            <person name="Conor M."/>
            <person name="Antonella G."/>
            <person name="Elisabetta G."/>
            <person name="Giulia F.S."/>
            <person name="Sara T."/>
            <person name="Anna F."/>
            <person name="Clotilde B."/>
            <person name="Roberto B."/>
            <person name="Veronica D.S."/>
            <person name="Fabio R."/>
            <person name="Monica P."/>
            <person name="Olivier J."/>
            <person name="Enrico T."/>
            <person name="Nicola S."/>
        </authorList>
    </citation>
    <scope>NUCLEOTIDE SEQUENCE [LARGE SCALE GENOMIC DNA]</scope>
    <source>
        <strain evidence="2 3">DSM 45176</strain>
    </source>
</reference>
<evidence type="ECO:0000313" key="3">
    <source>
        <dbReference type="Proteomes" id="UP000193087"/>
    </source>
</evidence>
<sequence>MLDLRAELHFDQTTLVADDYVYCAIAVRLWFHDIVPGPNGDRVTRISGLDALDFLQASQDGTAAPDVVHPTKVHARFTTELVDDGGNTFQPLRDLDMTATHCLDTGPQSVRRSAKGTSMRRAPRFQRVQCSEDLLGADPPSKRRH</sequence>